<keyword evidence="2" id="KW-0732">Signal</keyword>
<keyword evidence="1" id="KW-0812">Transmembrane</keyword>
<feature type="signal peptide" evidence="2">
    <location>
        <begin position="1"/>
        <end position="26"/>
    </location>
</feature>
<dbReference type="EMBL" id="CAJNOL010000418">
    <property type="protein sequence ID" value="CAF1055566.1"/>
    <property type="molecule type" value="Genomic_DNA"/>
</dbReference>
<keyword evidence="4" id="KW-1185">Reference proteome</keyword>
<feature type="chain" id="PRO_5032439712" evidence="2">
    <location>
        <begin position="27"/>
        <end position="669"/>
    </location>
</feature>
<organism evidence="3 4">
    <name type="scientific">Rotaria sordida</name>
    <dbReference type="NCBI Taxonomy" id="392033"/>
    <lineage>
        <taxon>Eukaryota</taxon>
        <taxon>Metazoa</taxon>
        <taxon>Spiralia</taxon>
        <taxon>Gnathifera</taxon>
        <taxon>Rotifera</taxon>
        <taxon>Eurotatoria</taxon>
        <taxon>Bdelloidea</taxon>
        <taxon>Philodinida</taxon>
        <taxon>Philodinidae</taxon>
        <taxon>Rotaria</taxon>
    </lineage>
</organism>
<dbReference type="AlphaFoldDB" id="A0A814KXH7"/>
<evidence type="ECO:0000256" key="1">
    <source>
        <dbReference type="SAM" id="Phobius"/>
    </source>
</evidence>
<feature type="transmembrane region" description="Helical" evidence="1">
    <location>
        <begin position="646"/>
        <end position="668"/>
    </location>
</feature>
<proteinExistence type="predicted"/>
<evidence type="ECO:0000256" key="2">
    <source>
        <dbReference type="SAM" id="SignalP"/>
    </source>
</evidence>
<comment type="caution">
    <text evidence="3">The sequence shown here is derived from an EMBL/GenBank/DDBJ whole genome shotgun (WGS) entry which is preliminary data.</text>
</comment>
<keyword evidence="1" id="KW-1133">Transmembrane helix</keyword>
<protein>
    <submittedName>
        <fullName evidence="3">Uncharacterized protein</fullName>
    </submittedName>
</protein>
<dbReference type="InterPro" id="IPR011990">
    <property type="entry name" value="TPR-like_helical_dom_sf"/>
</dbReference>
<reference evidence="3" key="1">
    <citation type="submission" date="2021-02" db="EMBL/GenBank/DDBJ databases">
        <authorList>
            <person name="Nowell W R."/>
        </authorList>
    </citation>
    <scope>NUCLEOTIDE SEQUENCE</scope>
</reference>
<keyword evidence="1" id="KW-0472">Membrane</keyword>
<accession>A0A814KXH7</accession>
<name>A0A814KXH7_9BILA</name>
<gene>
    <name evidence="3" type="ORF">JXQ802_LOCUS16889</name>
</gene>
<dbReference type="PANTHER" id="PTHR45588:SF1">
    <property type="entry name" value="WW DOMAIN-CONTAINING PROTEIN"/>
    <property type="match status" value="1"/>
</dbReference>
<dbReference type="Gene3D" id="1.25.40.10">
    <property type="entry name" value="Tetratricopeptide repeat domain"/>
    <property type="match status" value="1"/>
</dbReference>
<dbReference type="Proteomes" id="UP000663870">
    <property type="component" value="Unassembled WGS sequence"/>
</dbReference>
<sequence>MLVIIQKKMLFIIILILTTATKVVDCQSWNTSDGILPWESYVQLREIQRPLGLTIDRSSLAHHHFAIGYFCFHSFMYDEAQEAFNLALNITPTFIEAHIGKMLACKNALWEYTDFDCGLAAYNATMSMLETSNIILSPFQSSLLETVYQWYANQSSATAGERAFLSSIANLSKKYPNETDIRVLWGLSLLSVAFETEFQGQIEPVPMIEAREILNMSLATEPTHPGALHYLIHAYDVDQVDIVEKATDYALAYNKTVLTLSHARHMPAHVWMRTGAWLRAMSADRTAIQVSITLCMTKLLNRFISISSIELESILTQFNTINQRSSFLACDAENRAHSTEWLSYSRLQTGDWLGSIALLNDLFAADNQSFLTPNHYLPFAYRTQARTIVDLFFWFPYRNRFLNKIQPLLRFNEEQTLVLLSDNATGWYPIWTEAGYRFADCLQLLTTFYMNKNISGISSTIDNHLARFVILSNRTNSLSKYISNSILMMIPQIRGIRHYVNGLWQECLNELDAAVQIESALIPECHSPTLIFARSSELLAMHLLIIYEQYQKQLVKTNTSVYMLNGTETAINKFPLIALNVYKKADQIAPNRAINTLGMARSNDYLNQHSIAVGLYQQLFFQMTSSHNNDEYFLKEANNYLDHHNSAIHCSFSFTVIFFFCSCVCFILQ</sequence>
<evidence type="ECO:0000313" key="4">
    <source>
        <dbReference type="Proteomes" id="UP000663870"/>
    </source>
</evidence>
<evidence type="ECO:0000313" key="3">
    <source>
        <dbReference type="EMBL" id="CAF1055566.1"/>
    </source>
</evidence>
<dbReference type="PANTHER" id="PTHR45588">
    <property type="entry name" value="TPR DOMAIN-CONTAINING PROTEIN"/>
    <property type="match status" value="1"/>
</dbReference>